<keyword evidence="1" id="KW-0812">Transmembrane</keyword>
<dbReference type="EMBL" id="FLQZ01000068">
    <property type="protein sequence ID" value="SBT14324.1"/>
    <property type="molecule type" value="Genomic_DNA"/>
</dbReference>
<reference evidence="4" key="1">
    <citation type="submission" date="2016-06" db="EMBL/GenBank/DDBJ databases">
        <authorList>
            <person name="Rodrigo-Torres L."/>
            <person name="Arahal D.R."/>
        </authorList>
    </citation>
    <scope>NUCLEOTIDE SEQUENCE [LARGE SCALE GENOMIC DNA]</scope>
    <source>
        <strain evidence="4">CECT 7224</strain>
    </source>
</reference>
<evidence type="ECO:0000256" key="1">
    <source>
        <dbReference type="SAM" id="Phobius"/>
    </source>
</evidence>
<dbReference type="Pfam" id="PF04657">
    <property type="entry name" value="DMT_YdcZ"/>
    <property type="match status" value="1"/>
</dbReference>
<sequence>MTLIILLAIASGMALSAQAAINGQLGAKVGVIESSLLTFSMGTVITGLLIFFFEPSYDATLLSVPKWQLAGALFGIFYMIVMVAAVPNVGVAIATVATILGQMIMSLIIDTQGWLGNTPIELNYWRIAAMVCIACALVCIYIANRQSPNTNRIRSTVSKRQYDDSPYQGNIACQLKPSSCSLT</sequence>
<protein>
    <recommendedName>
        <fullName evidence="5">DMT family transporter</fullName>
    </recommendedName>
</protein>
<feature type="transmembrane region" description="Helical" evidence="1">
    <location>
        <begin position="124"/>
        <end position="144"/>
    </location>
</feature>
<organism evidence="3 4">
    <name type="scientific">Vibrio celticus</name>
    <dbReference type="NCBI Taxonomy" id="446372"/>
    <lineage>
        <taxon>Bacteria</taxon>
        <taxon>Pseudomonadati</taxon>
        <taxon>Pseudomonadota</taxon>
        <taxon>Gammaproteobacteria</taxon>
        <taxon>Vibrionales</taxon>
        <taxon>Vibrionaceae</taxon>
        <taxon>Vibrio</taxon>
    </lineage>
</organism>
<proteinExistence type="predicted"/>
<dbReference type="PANTHER" id="PTHR34821:SF2">
    <property type="entry name" value="INNER MEMBRANE PROTEIN YDCZ"/>
    <property type="match status" value="1"/>
</dbReference>
<feature type="transmembrane region" description="Helical" evidence="1">
    <location>
        <begin position="73"/>
        <end position="104"/>
    </location>
</feature>
<feature type="chain" id="PRO_5008676641" description="DMT family transporter" evidence="2">
    <location>
        <begin position="20"/>
        <end position="183"/>
    </location>
</feature>
<keyword evidence="1" id="KW-1133">Transmembrane helix</keyword>
<dbReference type="InterPro" id="IPR006750">
    <property type="entry name" value="YdcZ"/>
</dbReference>
<keyword evidence="1" id="KW-0472">Membrane</keyword>
<gene>
    <name evidence="3" type="ORF">VCE7224_03086</name>
</gene>
<keyword evidence="2" id="KW-0732">Signal</keyword>
<dbReference type="AlphaFoldDB" id="A0A1C3JGX9"/>
<accession>A0A1C3JGX9</accession>
<keyword evidence="4" id="KW-1185">Reference proteome</keyword>
<dbReference type="RefSeq" id="WP_206377649.1">
    <property type="nucleotide sequence ID" value="NZ_AP025463.1"/>
</dbReference>
<evidence type="ECO:0008006" key="5">
    <source>
        <dbReference type="Google" id="ProtNLM"/>
    </source>
</evidence>
<dbReference type="GO" id="GO:0005886">
    <property type="term" value="C:plasma membrane"/>
    <property type="evidence" value="ECO:0007669"/>
    <property type="project" value="TreeGrafter"/>
</dbReference>
<evidence type="ECO:0000313" key="3">
    <source>
        <dbReference type="EMBL" id="SBT14324.1"/>
    </source>
</evidence>
<feature type="transmembrane region" description="Helical" evidence="1">
    <location>
        <begin position="35"/>
        <end position="53"/>
    </location>
</feature>
<dbReference type="Proteomes" id="UP000092819">
    <property type="component" value="Unassembled WGS sequence"/>
</dbReference>
<evidence type="ECO:0000256" key="2">
    <source>
        <dbReference type="SAM" id="SignalP"/>
    </source>
</evidence>
<feature type="signal peptide" evidence="2">
    <location>
        <begin position="1"/>
        <end position="19"/>
    </location>
</feature>
<dbReference type="PANTHER" id="PTHR34821">
    <property type="entry name" value="INNER MEMBRANE PROTEIN YDCZ"/>
    <property type="match status" value="1"/>
</dbReference>
<evidence type="ECO:0000313" key="4">
    <source>
        <dbReference type="Proteomes" id="UP000092819"/>
    </source>
</evidence>
<name>A0A1C3JGX9_9VIBR</name>